<protein>
    <recommendedName>
        <fullName evidence="1">AB hydrolase-1 domain-containing protein</fullName>
    </recommendedName>
</protein>
<dbReference type="SUPFAM" id="SSF53474">
    <property type="entry name" value="alpha/beta-Hydrolases"/>
    <property type="match status" value="1"/>
</dbReference>
<dbReference type="Proteomes" id="UP000177876">
    <property type="component" value="Unassembled WGS sequence"/>
</dbReference>
<evidence type="ECO:0000313" key="2">
    <source>
        <dbReference type="EMBL" id="OFW57975.1"/>
    </source>
</evidence>
<evidence type="ECO:0000313" key="3">
    <source>
        <dbReference type="Proteomes" id="UP000177876"/>
    </source>
</evidence>
<dbReference type="Pfam" id="PF00561">
    <property type="entry name" value="Abhydrolase_1"/>
    <property type="match status" value="1"/>
</dbReference>
<comment type="caution">
    <text evidence="2">The sequence shown here is derived from an EMBL/GenBank/DDBJ whole genome shotgun (WGS) entry which is preliminary data.</text>
</comment>
<name>A0A1F2WM91_9ACTN</name>
<feature type="domain" description="AB hydrolase-1" evidence="1">
    <location>
        <begin position="57"/>
        <end position="170"/>
    </location>
</feature>
<proteinExistence type="predicted"/>
<accession>A0A1F2WM91</accession>
<dbReference type="InterPro" id="IPR000073">
    <property type="entry name" value="AB_hydrolase_1"/>
</dbReference>
<dbReference type="STRING" id="1797197.A2Y75_12150"/>
<sequence>MPDLSKLVRNYLYFPEPIPLDEPPPLWAGNGEEVWMECADGVAIHGLWWDDPAGAQAILFLHGNAQDVYSWSPIRQELKHLDCRMLLIDYHGYGKSGGEPSEKSLYMDGEAAMKWLNERGIEDKDIILFGKSLGGGVACEIAKNRRVRALILESTFTSLARVGRKLFPFLPPGLPLGETYDSIEKVRVCACPVMIIHGESDDLIPVGEGFDLYEAAPGPKDIYLVPDAGHNDVSIIAGMNYTHRIASFLNA</sequence>
<dbReference type="EMBL" id="MELK01000028">
    <property type="protein sequence ID" value="OFW57975.1"/>
    <property type="molecule type" value="Genomic_DNA"/>
</dbReference>
<gene>
    <name evidence="2" type="ORF">A2Y75_12150</name>
</gene>
<evidence type="ECO:0000259" key="1">
    <source>
        <dbReference type="Pfam" id="PF00561"/>
    </source>
</evidence>
<dbReference type="PANTHER" id="PTHR12277">
    <property type="entry name" value="ALPHA/BETA HYDROLASE DOMAIN-CONTAINING PROTEIN"/>
    <property type="match status" value="1"/>
</dbReference>
<reference evidence="2 3" key="1">
    <citation type="journal article" date="2016" name="Nat. Commun.">
        <title>Thousands of microbial genomes shed light on interconnected biogeochemical processes in an aquifer system.</title>
        <authorList>
            <person name="Anantharaman K."/>
            <person name="Brown C.T."/>
            <person name="Hug L.A."/>
            <person name="Sharon I."/>
            <person name="Castelle C.J."/>
            <person name="Probst A.J."/>
            <person name="Thomas B.C."/>
            <person name="Singh A."/>
            <person name="Wilkins M.J."/>
            <person name="Karaoz U."/>
            <person name="Brodie E.L."/>
            <person name="Williams K.H."/>
            <person name="Hubbard S.S."/>
            <person name="Banfield J.F."/>
        </authorList>
    </citation>
    <scope>NUCLEOTIDE SEQUENCE [LARGE SCALE GENOMIC DNA]</scope>
</reference>
<dbReference type="GO" id="GO:0003824">
    <property type="term" value="F:catalytic activity"/>
    <property type="evidence" value="ECO:0007669"/>
    <property type="project" value="UniProtKB-ARBA"/>
</dbReference>
<dbReference type="Gene3D" id="3.40.50.1820">
    <property type="entry name" value="alpha/beta hydrolase"/>
    <property type="match status" value="1"/>
</dbReference>
<dbReference type="AlphaFoldDB" id="A0A1F2WM91"/>
<dbReference type="PANTHER" id="PTHR12277:SF81">
    <property type="entry name" value="PROTEIN ABHD13"/>
    <property type="match status" value="1"/>
</dbReference>
<organism evidence="2 3">
    <name type="scientific">Candidatus Solincola sediminis</name>
    <dbReference type="NCBI Taxonomy" id="1797199"/>
    <lineage>
        <taxon>Bacteria</taxon>
        <taxon>Bacillati</taxon>
        <taxon>Actinomycetota</taxon>
        <taxon>Candidatus Geothermincolia</taxon>
        <taxon>Candidatus Geothermincolales</taxon>
        <taxon>Candidatus Geothermincolaceae</taxon>
        <taxon>Candidatus Solincola</taxon>
    </lineage>
</organism>
<dbReference type="InterPro" id="IPR029058">
    <property type="entry name" value="AB_hydrolase_fold"/>
</dbReference>